<feature type="compositionally biased region" description="Low complexity" evidence="8">
    <location>
        <begin position="1649"/>
        <end position="1658"/>
    </location>
</feature>
<dbReference type="GO" id="GO:0004674">
    <property type="term" value="F:protein serine/threonine kinase activity"/>
    <property type="evidence" value="ECO:0007669"/>
    <property type="project" value="UniProtKB-KW"/>
</dbReference>
<evidence type="ECO:0000256" key="3">
    <source>
        <dbReference type="ARBA" id="ARBA00022679"/>
    </source>
</evidence>
<evidence type="ECO:0000256" key="4">
    <source>
        <dbReference type="ARBA" id="ARBA00022741"/>
    </source>
</evidence>
<dbReference type="PANTHER" id="PTHR24351">
    <property type="entry name" value="RIBOSOMAL PROTEIN S6 KINASE"/>
    <property type="match status" value="1"/>
</dbReference>
<evidence type="ECO:0000256" key="2">
    <source>
        <dbReference type="ARBA" id="ARBA00022553"/>
    </source>
</evidence>
<keyword evidence="1" id="KW-0723">Serine/threonine-protein kinase</keyword>
<dbReference type="Proteomes" id="UP001342314">
    <property type="component" value="Unassembled WGS sequence"/>
</dbReference>
<dbReference type="InterPro" id="IPR017441">
    <property type="entry name" value="Protein_kinase_ATP_BS"/>
</dbReference>
<name>A0AAV5GFL3_9BASI</name>
<feature type="compositionally biased region" description="Basic and acidic residues" evidence="8">
    <location>
        <begin position="1707"/>
        <end position="1726"/>
    </location>
</feature>
<dbReference type="GO" id="GO:0005524">
    <property type="term" value="F:ATP binding"/>
    <property type="evidence" value="ECO:0007669"/>
    <property type="project" value="UniProtKB-UniRule"/>
</dbReference>
<evidence type="ECO:0000256" key="6">
    <source>
        <dbReference type="ARBA" id="ARBA00022840"/>
    </source>
</evidence>
<evidence type="ECO:0000313" key="11">
    <source>
        <dbReference type="EMBL" id="GJN88983.1"/>
    </source>
</evidence>
<dbReference type="InterPro" id="IPR000008">
    <property type="entry name" value="C2_dom"/>
</dbReference>
<dbReference type="Gene3D" id="3.30.200.20">
    <property type="entry name" value="Phosphorylase Kinase, domain 1"/>
    <property type="match status" value="1"/>
</dbReference>
<sequence>MVARDPFPANSAASAAHAHLLVLFPSADPGFIASCISHWLSRAPPGPAAGQPAPPRWTAEALVEHVSNKLVDVVPAGEYPQRAPRLPARAETGSDAVQGSAIAEMEPVRRAFGRRSRLARRMEDEAVHLKREDGVDMSGRDDLTLARNLALIRLHALFPLVPIADLRDLVLSLDHSILFRAAETLIERSQMPARPAQPVFGVELLEVAANAFSRWFGIGGAGGAKKARTSRKGKDKAEDAAVDEVGDPVLTPHDLFRSPAHNAALVAHFEALFPALAPSTPTNCHSDTVIARVVVQEGGSYAKMRDRLEHAAAEADNARERPWWSRLVSVSPAPSGSEKHRPRLGGRRRSGASTAEKEELHPLVRREVDEYYSGREGRRQTRNGTSERPEPEADADVPTVDCQCCFSPTPFLPSNLACCSDPTAAVQGFPRVPPETDALPHVFCRDCVASYAGTFTFGGAALPPSALASFALPCISATGSTPCARVLSRAELARSLDDEMSNALSSRITATTLEQLALPARCSDARHSGLVRCPFCSYAELADPVPGPLMRVFCPAWVQEPFPPSPLNVLLSLVGSLALALLILALALCACCFPSRGLERTYRSLYPSPPLAADTDDADAAAAAAAAADAPASDLLTLPERLVLSPSHLFPLCAAYLRTRVVERLLRAKEGRGTVFRCRNDGTASALGARDPAAKEGPKTNAWLARCEGVQELSWADEGNAITDEDGLGVEERRRERLIELVWGANWSARADSSGSVGAETGACGKLSCLLCSAAVNPSAPSLHRCHTSAKAASSAPASEQEQAEESLRLAVERAMSDAVKRDCGRCGAALQKQLGQGACNKVVCRCGFAYCHYCQRDIPSWEGYAHFCRHPRNPGAVGCAQCDKCDLWKEPDEGEKVRRAVARARQRWADEHPAWAKKVKLDTRVSFQPDLPEVPSHAPAPPPASAESGMGGIPPPDVSSNALLLQALPCQLHAHANGSTEHLDAVLLPLPHRPGNCSARSSFASWLDTAGSRPLSPAESAFAQLSMSSPTKLSAPALGELQPDAPDLRVNDSLPTTELMGTLRVRVVEAKGLAVPEGEVAKPYVLLQYDRTDSVSREWGAPPPEAPAEKKGGIRRRKAGSTSGETTVRRVVGGAHSSSSSTAPSDRVSPVSSAFGSHRSTGDTSAPSVSSLTSVNVAPPSPPPLLPSATQTLRPVSPSLPDGDPAVIGTPSSPRWNHTATFDVVSPGRTILICVYDKLAPQGGDKARIHGFLGAALFYPPLLGLEGGEEVEKGEDGEGLDVWVPLTSALDSTVGGEIRLRLLFEPLLARPKLTVDDFQILRRIGQGSFGQVFRVRKRDTKRIYAMKVIRKACITTPDALAQVIAERQVLAKTIDSPFLVGLKFSFQSENELFLVIDYKSGGEVFQHLQRDGGRFEEAKVRFYVAEIIIALEYLHEHGIVYRDLKPENCLLDGSGHVVLCDFGLSKLLDSPDEKCRTLCGTTAFVAPEVLLDVGYSFPADWWALGVLLFEMCWGWSPFYSENRIEEYERILEAEIKIPKTKGYGPEVRDLLLKLLERDPSKRLGTEGGAASIKAHLFFASIDWDKLALRQVSPPFKPPTHADDDQPDYYDQGGSWCFSEEAPGGCWQTPPSSGGGVASGAGRDGPRVSAASPWSRGSSAGGSRGSQAGLIRGFTWLGKDGGGEKAAAQRRRESPRRAGGGAGGAKSLERVKGEAAAPESRRSSCG</sequence>
<keyword evidence="12" id="KW-1185">Reference proteome</keyword>
<dbReference type="PROSITE" id="PS51285">
    <property type="entry name" value="AGC_KINASE_CTER"/>
    <property type="match status" value="1"/>
</dbReference>
<dbReference type="EMBL" id="BQKY01000004">
    <property type="protein sequence ID" value="GJN88983.1"/>
    <property type="molecule type" value="Genomic_DNA"/>
</dbReference>
<dbReference type="PROSITE" id="PS50011">
    <property type="entry name" value="PROTEIN_KINASE_DOM"/>
    <property type="match status" value="1"/>
</dbReference>
<dbReference type="InterPro" id="IPR000961">
    <property type="entry name" value="AGC-kinase_C"/>
</dbReference>
<keyword evidence="5" id="KW-0418">Kinase</keyword>
<comment type="caution">
    <text evidence="11">The sequence shown here is derived from an EMBL/GenBank/DDBJ whole genome shotgun (WGS) entry which is preliminary data.</text>
</comment>
<feature type="region of interest" description="Disordered" evidence="8">
    <location>
        <begin position="1096"/>
        <end position="1198"/>
    </location>
</feature>
<feature type="binding site" evidence="7">
    <location>
        <position position="1352"/>
    </location>
    <ligand>
        <name>ATP</name>
        <dbReference type="ChEBI" id="CHEBI:30616"/>
    </ligand>
</feature>
<dbReference type="CDD" id="cd05123">
    <property type="entry name" value="STKc_AGC"/>
    <property type="match status" value="1"/>
</dbReference>
<proteinExistence type="predicted"/>
<dbReference type="FunFam" id="1.10.510.10:FF:000008">
    <property type="entry name" value="Non-specific serine/threonine protein kinase"/>
    <property type="match status" value="1"/>
</dbReference>
<feature type="region of interest" description="Disordered" evidence="8">
    <location>
        <begin position="1621"/>
        <end position="1726"/>
    </location>
</feature>
<feature type="region of interest" description="Disordered" evidence="8">
    <location>
        <begin position="1595"/>
        <end position="1614"/>
    </location>
</feature>
<feature type="compositionally biased region" description="Gly residues" evidence="8">
    <location>
        <begin position="1633"/>
        <end position="1643"/>
    </location>
</feature>
<evidence type="ECO:0000256" key="8">
    <source>
        <dbReference type="SAM" id="MobiDB-lite"/>
    </source>
</evidence>
<evidence type="ECO:0000313" key="12">
    <source>
        <dbReference type="Proteomes" id="UP001342314"/>
    </source>
</evidence>
<dbReference type="InterPro" id="IPR011009">
    <property type="entry name" value="Kinase-like_dom_sf"/>
</dbReference>
<dbReference type="PROSITE" id="PS00107">
    <property type="entry name" value="PROTEIN_KINASE_ATP"/>
    <property type="match status" value="1"/>
</dbReference>
<dbReference type="SUPFAM" id="SSF49562">
    <property type="entry name" value="C2 domain (Calcium/lipid-binding domain, CaLB)"/>
    <property type="match status" value="1"/>
</dbReference>
<dbReference type="SMART" id="SM00239">
    <property type="entry name" value="C2"/>
    <property type="match status" value="1"/>
</dbReference>
<dbReference type="Pfam" id="PF26200">
    <property type="entry name" value="Rcat_RNF216"/>
    <property type="match status" value="1"/>
</dbReference>
<keyword evidence="4 7" id="KW-0547">Nucleotide-binding</keyword>
<feature type="compositionally biased region" description="Polar residues" evidence="8">
    <location>
        <begin position="1151"/>
        <end position="1177"/>
    </location>
</feature>
<dbReference type="Pfam" id="PF00069">
    <property type="entry name" value="Pkinase"/>
    <property type="match status" value="1"/>
</dbReference>
<feature type="region of interest" description="Disordered" evidence="8">
    <location>
        <begin position="930"/>
        <end position="958"/>
    </location>
</feature>
<evidence type="ECO:0000259" key="9">
    <source>
        <dbReference type="PROSITE" id="PS50011"/>
    </source>
</evidence>
<keyword evidence="2" id="KW-0597">Phosphoprotein</keyword>
<evidence type="ECO:0000256" key="1">
    <source>
        <dbReference type="ARBA" id="ARBA00022527"/>
    </source>
</evidence>
<keyword evidence="6 7" id="KW-0067">ATP-binding</keyword>
<dbReference type="SMART" id="SM00220">
    <property type="entry name" value="S_TKc"/>
    <property type="match status" value="1"/>
</dbReference>
<accession>A0AAV5GFL3</accession>
<reference evidence="11 12" key="1">
    <citation type="submission" date="2021-12" db="EMBL/GenBank/DDBJ databases">
        <title>High titer production of polyol ester of fatty acids by Rhodotorula paludigena BS15 towards product separation-free biomass refinery.</title>
        <authorList>
            <person name="Mano J."/>
            <person name="Ono H."/>
            <person name="Tanaka T."/>
            <person name="Naito K."/>
            <person name="Sushida H."/>
            <person name="Ike M."/>
            <person name="Tokuyasu K."/>
            <person name="Kitaoka M."/>
        </authorList>
    </citation>
    <scope>NUCLEOTIDE SEQUENCE [LARGE SCALE GENOMIC DNA]</scope>
    <source>
        <strain evidence="11 12">BS15</strain>
    </source>
</reference>
<evidence type="ECO:0000256" key="5">
    <source>
        <dbReference type="ARBA" id="ARBA00022777"/>
    </source>
</evidence>
<dbReference type="InterPro" id="IPR000719">
    <property type="entry name" value="Prot_kinase_dom"/>
</dbReference>
<feature type="compositionally biased region" description="Basic and acidic residues" evidence="8">
    <location>
        <begin position="355"/>
        <end position="391"/>
    </location>
</feature>
<feature type="compositionally biased region" description="Basic residues" evidence="8">
    <location>
        <begin position="340"/>
        <end position="350"/>
    </location>
</feature>
<protein>
    <submittedName>
        <fullName evidence="11">Uncharacterized protein</fullName>
    </submittedName>
</protein>
<evidence type="ECO:0000259" key="10">
    <source>
        <dbReference type="PROSITE" id="PS51285"/>
    </source>
</evidence>
<evidence type="ECO:0000256" key="7">
    <source>
        <dbReference type="PROSITE-ProRule" id="PRU10141"/>
    </source>
</evidence>
<dbReference type="InterPro" id="IPR008271">
    <property type="entry name" value="Ser/Thr_kinase_AS"/>
</dbReference>
<dbReference type="InterPro" id="IPR035892">
    <property type="entry name" value="C2_domain_sf"/>
</dbReference>
<dbReference type="PROSITE" id="PS00108">
    <property type="entry name" value="PROTEIN_KINASE_ST"/>
    <property type="match status" value="1"/>
</dbReference>
<feature type="domain" description="Protein kinase" evidence="9">
    <location>
        <begin position="1319"/>
        <end position="1579"/>
    </location>
</feature>
<feature type="region of interest" description="Disordered" evidence="8">
    <location>
        <begin position="329"/>
        <end position="396"/>
    </location>
</feature>
<keyword evidence="3" id="KW-0808">Transferase</keyword>
<dbReference type="InterPro" id="IPR045270">
    <property type="entry name" value="STKc_AGC"/>
</dbReference>
<organism evidence="11 12">
    <name type="scientific">Rhodotorula paludigena</name>
    <dbReference type="NCBI Taxonomy" id="86838"/>
    <lineage>
        <taxon>Eukaryota</taxon>
        <taxon>Fungi</taxon>
        <taxon>Dikarya</taxon>
        <taxon>Basidiomycota</taxon>
        <taxon>Pucciniomycotina</taxon>
        <taxon>Microbotryomycetes</taxon>
        <taxon>Sporidiobolales</taxon>
        <taxon>Sporidiobolaceae</taxon>
        <taxon>Rhodotorula</taxon>
    </lineage>
</organism>
<feature type="domain" description="AGC-kinase C-terminal" evidence="10">
    <location>
        <begin position="1580"/>
        <end position="1686"/>
    </location>
</feature>
<dbReference type="Gene3D" id="1.10.510.10">
    <property type="entry name" value="Transferase(Phosphotransferase) domain 1"/>
    <property type="match status" value="1"/>
</dbReference>
<gene>
    <name evidence="11" type="ORF">Rhopal_001954-T1</name>
</gene>
<dbReference type="SUPFAM" id="SSF56112">
    <property type="entry name" value="Protein kinase-like (PK-like)"/>
    <property type="match status" value="1"/>
</dbReference>